<organism evidence="2">
    <name type="scientific">Arundo donax</name>
    <name type="common">Giant reed</name>
    <name type="synonym">Donax arundinaceus</name>
    <dbReference type="NCBI Taxonomy" id="35708"/>
    <lineage>
        <taxon>Eukaryota</taxon>
        <taxon>Viridiplantae</taxon>
        <taxon>Streptophyta</taxon>
        <taxon>Embryophyta</taxon>
        <taxon>Tracheophyta</taxon>
        <taxon>Spermatophyta</taxon>
        <taxon>Magnoliopsida</taxon>
        <taxon>Liliopsida</taxon>
        <taxon>Poales</taxon>
        <taxon>Poaceae</taxon>
        <taxon>PACMAD clade</taxon>
        <taxon>Arundinoideae</taxon>
        <taxon>Arundineae</taxon>
        <taxon>Arundo</taxon>
    </lineage>
</organism>
<reference evidence="2" key="1">
    <citation type="submission" date="2014-09" db="EMBL/GenBank/DDBJ databases">
        <authorList>
            <person name="Magalhaes I.L.F."/>
            <person name="Oliveira U."/>
            <person name="Santos F.R."/>
            <person name="Vidigal T.H.D.A."/>
            <person name="Brescovit A.D."/>
            <person name="Santos A.J."/>
        </authorList>
    </citation>
    <scope>NUCLEOTIDE SEQUENCE</scope>
    <source>
        <tissue evidence="2">Shoot tissue taken approximately 20 cm above the soil surface</tissue>
    </source>
</reference>
<keyword evidence="1" id="KW-0472">Membrane</keyword>
<protein>
    <submittedName>
        <fullName evidence="2">Uncharacterized protein</fullName>
    </submittedName>
</protein>
<evidence type="ECO:0000256" key="1">
    <source>
        <dbReference type="SAM" id="Phobius"/>
    </source>
</evidence>
<dbReference type="EMBL" id="GBRH01233831">
    <property type="protein sequence ID" value="JAD64064.1"/>
    <property type="molecule type" value="Transcribed_RNA"/>
</dbReference>
<accession>A0A0A9BJE1</accession>
<keyword evidence="1" id="KW-0812">Transmembrane</keyword>
<evidence type="ECO:0000313" key="2">
    <source>
        <dbReference type="EMBL" id="JAD64064.1"/>
    </source>
</evidence>
<sequence length="122" mass="13893">MAARYIMVSITPPTSATPLVLLISVIYKTGRYLKCSIPLSTRHPPTMLHCIMSPELRFTLENNKLLHQTCFIFAEKMIFPKMQLKVIIVPKIVKLPRMLPLAYVARIVFSGHMSVKLIISIK</sequence>
<dbReference type="AlphaFoldDB" id="A0A0A9BJE1"/>
<reference evidence="2" key="2">
    <citation type="journal article" date="2015" name="Data Brief">
        <title>Shoot transcriptome of the giant reed, Arundo donax.</title>
        <authorList>
            <person name="Barrero R.A."/>
            <person name="Guerrero F.D."/>
            <person name="Moolhuijzen P."/>
            <person name="Goolsby J.A."/>
            <person name="Tidwell J."/>
            <person name="Bellgard S.E."/>
            <person name="Bellgard M.I."/>
        </authorList>
    </citation>
    <scope>NUCLEOTIDE SEQUENCE</scope>
    <source>
        <tissue evidence="2">Shoot tissue taken approximately 20 cm above the soil surface</tissue>
    </source>
</reference>
<feature type="transmembrane region" description="Helical" evidence="1">
    <location>
        <begin position="6"/>
        <end position="27"/>
    </location>
</feature>
<name>A0A0A9BJE1_ARUDO</name>
<keyword evidence="1" id="KW-1133">Transmembrane helix</keyword>
<proteinExistence type="predicted"/>